<evidence type="ECO:0000313" key="8">
    <source>
        <dbReference type="Proteomes" id="UP000594463"/>
    </source>
</evidence>
<dbReference type="PANTHER" id="PTHR33217">
    <property type="entry name" value="TRANSPOSASE FOR INSERTION SEQUENCE ELEMENT IS1081"/>
    <property type="match status" value="1"/>
</dbReference>
<dbReference type="KEGG" id="alam:RT761_00849"/>
<name>A0A7T1AKK5_ATRLM</name>
<dbReference type="PANTHER" id="PTHR33217:SF7">
    <property type="entry name" value="TRANSPOSASE FOR INSERTION SEQUENCE ELEMENT IS1081"/>
    <property type="match status" value="1"/>
</dbReference>
<dbReference type="AlphaFoldDB" id="A0A7T1AKK5"/>
<dbReference type="GO" id="GO:0004803">
    <property type="term" value="F:transposase activity"/>
    <property type="evidence" value="ECO:0007669"/>
    <property type="project" value="UniProtKB-UniRule"/>
</dbReference>
<dbReference type="GO" id="GO:0003677">
    <property type="term" value="F:DNA binding"/>
    <property type="evidence" value="ECO:0007669"/>
    <property type="project" value="UniProtKB-UniRule"/>
</dbReference>
<evidence type="ECO:0000256" key="4">
    <source>
        <dbReference type="ARBA" id="ARBA00023125"/>
    </source>
</evidence>
<proteinExistence type="inferred from homology"/>
<dbReference type="Pfam" id="PF00872">
    <property type="entry name" value="Transposase_mut"/>
    <property type="match status" value="1"/>
</dbReference>
<dbReference type="NCBIfam" id="NF033543">
    <property type="entry name" value="transpos_IS256"/>
    <property type="match status" value="1"/>
</dbReference>
<protein>
    <recommendedName>
        <fullName evidence="6">Mutator family transposase</fullName>
    </recommendedName>
</protein>
<evidence type="ECO:0000256" key="2">
    <source>
        <dbReference type="ARBA" id="ARBA00010961"/>
    </source>
</evidence>
<keyword evidence="8" id="KW-1185">Reference proteome</keyword>
<comment type="similarity">
    <text evidence="2 6">Belongs to the transposase mutator family.</text>
</comment>
<sequence>MTEPDPLYAMLEWLTNELMKLEAENKVGAHKGEHCPTRTTHFSGTRVRRFDTRLGTIYLLVPKLRKGGYIPFFVTERKRSEQALLQVVQEAFINGVSTRKMERLAQSLGIESLSAGQVSEITKDLNEQVEWFRTRPLEKEYPVIWVDALYEKVRCERHIISMAIAVVQGLTSEGNREILAVEPMFAESEDTYTHLFEQLKRRGVETVWLCISDAHTGLKNAIQKCFLGSSWQRCKVHFMRNILVHIPHKEKESFAAKLKQIWYQPDQECAKQYAHLIIQEYQDRFPQAIALLEEGLEDSLQFLAFPHLDQRKISSTNSLERVHKEIRRRTRVVGIFPTTDSYLRLVTSYLIEYTEDWVSSKKYISSEAITEQQAELLKIA</sequence>
<evidence type="ECO:0000256" key="5">
    <source>
        <dbReference type="ARBA" id="ARBA00023172"/>
    </source>
</evidence>
<keyword evidence="4 6" id="KW-0238">DNA-binding</keyword>
<dbReference type="Proteomes" id="UP000594463">
    <property type="component" value="Chromosome"/>
</dbReference>
<gene>
    <name evidence="7" type="ORF">RT761_00849</name>
</gene>
<keyword evidence="6" id="KW-0814">Transposable element</keyword>
<evidence type="ECO:0000256" key="6">
    <source>
        <dbReference type="RuleBase" id="RU365089"/>
    </source>
</evidence>
<keyword evidence="5 6" id="KW-0233">DNA recombination</keyword>
<dbReference type="EMBL" id="CP065383">
    <property type="protein sequence ID" value="QPM67638.1"/>
    <property type="molecule type" value="Genomic_DNA"/>
</dbReference>
<reference evidence="7 8" key="1">
    <citation type="journal article" date="2021" name="Nat. Commun.">
        <title>Isolation of a member of the candidate phylum Atribacteria reveals a unique cell membrane structure.</title>
        <authorList>
            <person name="Taiki K."/>
            <person name="Nobu M.K."/>
            <person name="Kusada H."/>
            <person name="Meng X.-Y."/>
            <person name="Hosoki N."/>
            <person name="Uematsu K."/>
            <person name="Yoshioka H."/>
            <person name="Kamagata Y."/>
            <person name="Tamaki H."/>
        </authorList>
    </citation>
    <scope>NUCLEOTIDE SEQUENCE [LARGE SCALE GENOMIC DNA]</scope>
    <source>
        <strain evidence="7 8">RT761</strain>
    </source>
</reference>
<evidence type="ECO:0000256" key="1">
    <source>
        <dbReference type="ARBA" id="ARBA00002190"/>
    </source>
</evidence>
<organism evidence="7 8">
    <name type="scientific">Atribacter laminatus</name>
    <dbReference type="NCBI Taxonomy" id="2847778"/>
    <lineage>
        <taxon>Bacteria</taxon>
        <taxon>Pseudomonadati</taxon>
        <taxon>Atribacterota</taxon>
        <taxon>Atribacteria</taxon>
        <taxon>Atribacterales</taxon>
        <taxon>Atribacteraceae</taxon>
        <taxon>Atribacter</taxon>
    </lineage>
</organism>
<keyword evidence="3 6" id="KW-0815">Transposition</keyword>
<comment type="function">
    <text evidence="1 6">Required for the transposition of the insertion element.</text>
</comment>
<evidence type="ECO:0000313" key="7">
    <source>
        <dbReference type="EMBL" id="QPM67638.1"/>
    </source>
</evidence>
<evidence type="ECO:0000256" key="3">
    <source>
        <dbReference type="ARBA" id="ARBA00022578"/>
    </source>
</evidence>
<dbReference type="GO" id="GO:0006313">
    <property type="term" value="P:DNA transposition"/>
    <property type="evidence" value="ECO:0007669"/>
    <property type="project" value="UniProtKB-UniRule"/>
</dbReference>
<accession>A0A7T1AKK5</accession>
<dbReference type="InterPro" id="IPR001207">
    <property type="entry name" value="Transposase_mutator"/>
</dbReference>